<accession>A0A0L0V8U2</accession>
<keyword evidence="1" id="KW-0175">Coiled coil</keyword>
<dbReference type="AlphaFoldDB" id="A0A0L0V8U2"/>
<feature type="domain" description="No apical meristem-associated C-terminal" evidence="3">
    <location>
        <begin position="136"/>
        <end position="312"/>
    </location>
</feature>
<dbReference type="Pfam" id="PF14303">
    <property type="entry name" value="NAM-associated"/>
    <property type="match status" value="1"/>
</dbReference>
<evidence type="ECO:0000256" key="2">
    <source>
        <dbReference type="SAM" id="MobiDB-lite"/>
    </source>
</evidence>
<gene>
    <name evidence="4" type="ORF">PSTG_11101</name>
</gene>
<evidence type="ECO:0000313" key="4">
    <source>
        <dbReference type="EMBL" id="KNE95611.1"/>
    </source>
</evidence>
<protein>
    <recommendedName>
        <fullName evidence="3">No apical meristem-associated C-terminal domain-containing protein</fullName>
    </recommendedName>
</protein>
<dbReference type="EMBL" id="AJIL01000094">
    <property type="protein sequence ID" value="KNE95611.1"/>
    <property type="molecule type" value="Genomic_DNA"/>
</dbReference>
<feature type="coiled-coil region" evidence="1">
    <location>
        <begin position="248"/>
        <end position="275"/>
    </location>
</feature>
<evidence type="ECO:0000313" key="5">
    <source>
        <dbReference type="Proteomes" id="UP000054564"/>
    </source>
</evidence>
<dbReference type="PANTHER" id="PTHR45023:SF4">
    <property type="entry name" value="GLYCINE-RICH PROTEIN-RELATED"/>
    <property type="match status" value="1"/>
</dbReference>
<feature type="compositionally biased region" description="Low complexity" evidence="2">
    <location>
        <begin position="1"/>
        <end position="22"/>
    </location>
</feature>
<comment type="caution">
    <text evidence="4">The sequence shown here is derived from an EMBL/GenBank/DDBJ whole genome shotgun (WGS) entry which is preliminary data.</text>
</comment>
<name>A0A0L0V8U2_9BASI</name>
<evidence type="ECO:0000259" key="3">
    <source>
        <dbReference type="Pfam" id="PF14303"/>
    </source>
</evidence>
<dbReference type="PANTHER" id="PTHR45023">
    <property type="match status" value="1"/>
</dbReference>
<dbReference type="STRING" id="1165861.A0A0L0V8U2"/>
<dbReference type="Proteomes" id="UP000054564">
    <property type="component" value="Unassembled WGS sequence"/>
</dbReference>
<proteinExistence type="predicted"/>
<keyword evidence="5" id="KW-1185">Reference proteome</keyword>
<feature type="compositionally biased region" description="Polar residues" evidence="2">
    <location>
        <begin position="180"/>
        <end position="199"/>
    </location>
</feature>
<reference evidence="5" key="1">
    <citation type="submission" date="2014-03" db="EMBL/GenBank/DDBJ databases">
        <title>The Genome Sequence of Puccinia striiformis f. sp. tritici PST-78.</title>
        <authorList>
            <consortium name="The Broad Institute Genome Sequencing Platform"/>
            <person name="Cuomo C."/>
            <person name="Hulbert S."/>
            <person name="Chen X."/>
            <person name="Walker B."/>
            <person name="Young S.K."/>
            <person name="Zeng Q."/>
            <person name="Gargeya S."/>
            <person name="Fitzgerald M."/>
            <person name="Haas B."/>
            <person name="Abouelleil A."/>
            <person name="Alvarado L."/>
            <person name="Arachchi H.M."/>
            <person name="Berlin A.M."/>
            <person name="Chapman S.B."/>
            <person name="Goldberg J."/>
            <person name="Griggs A."/>
            <person name="Gujja S."/>
            <person name="Hansen M."/>
            <person name="Howarth C."/>
            <person name="Imamovic A."/>
            <person name="Larimer J."/>
            <person name="McCowan C."/>
            <person name="Montmayeur A."/>
            <person name="Murphy C."/>
            <person name="Neiman D."/>
            <person name="Pearson M."/>
            <person name="Priest M."/>
            <person name="Roberts A."/>
            <person name="Saif S."/>
            <person name="Shea T."/>
            <person name="Sisk P."/>
            <person name="Sykes S."/>
            <person name="Wortman J."/>
            <person name="Nusbaum C."/>
            <person name="Birren B."/>
        </authorList>
    </citation>
    <scope>NUCLEOTIDE SEQUENCE [LARGE SCALE GENOMIC DNA]</scope>
    <source>
        <strain evidence="5">race PST-78</strain>
    </source>
</reference>
<sequence length="320" mass="35951">MSDPNALPPTNGATPTTNTPGTAEKKKRAPNWLPDEEAQLAVSYVNVSEQPEFAANQTSETFFRKVADNFNTYSKSHFRSWDVIRTRWGPLNTATLKFAAIYNALERNPPSGTGGTVDWLETAHTTYRAQSKGASFGSVLAWQKLRHAPKWREEGRGNNLVIPTFEISSDTLINPDAPDSSVSASGTFTPSARSASSIDRPTGQKAAKKRRIDNYSDMEKLAAAEELTSVAKERLLAFREGNDLVRDKNDLDRDLLKIEEKKLAVEQKKLDIEEQHRLSEVQINDLKMLRETEHDLDDQEAKEVLQMIKKKIKHKWLSTA</sequence>
<feature type="region of interest" description="Disordered" evidence="2">
    <location>
        <begin position="1"/>
        <end position="33"/>
    </location>
</feature>
<dbReference type="InterPro" id="IPR029466">
    <property type="entry name" value="NAM-associated_C"/>
</dbReference>
<organism evidence="4 5">
    <name type="scientific">Puccinia striiformis f. sp. tritici PST-78</name>
    <dbReference type="NCBI Taxonomy" id="1165861"/>
    <lineage>
        <taxon>Eukaryota</taxon>
        <taxon>Fungi</taxon>
        <taxon>Dikarya</taxon>
        <taxon>Basidiomycota</taxon>
        <taxon>Pucciniomycotina</taxon>
        <taxon>Pucciniomycetes</taxon>
        <taxon>Pucciniales</taxon>
        <taxon>Pucciniaceae</taxon>
        <taxon>Puccinia</taxon>
    </lineage>
</organism>
<evidence type="ECO:0000256" key="1">
    <source>
        <dbReference type="SAM" id="Coils"/>
    </source>
</evidence>
<feature type="region of interest" description="Disordered" evidence="2">
    <location>
        <begin position="179"/>
        <end position="210"/>
    </location>
</feature>